<dbReference type="SUPFAM" id="SSF53098">
    <property type="entry name" value="Ribonuclease H-like"/>
    <property type="match status" value="1"/>
</dbReference>
<evidence type="ECO:0000256" key="10">
    <source>
        <dbReference type="SAM" id="Phobius"/>
    </source>
</evidence>
<organism evidence="12 13">
    <name type="scientific">Penicillium brasilianum</name>
    <dbReference type="NCBI Taxonomy" id="104259"/>
    <lineage>
        <taxon>Eukaryota</taxon>
        <taxon>Fungi</taxon>
        <taxon>Dikarya</taxon>
        <taxon>Ascomycota</taxon>
        <taxon>Pezizomycotina</taxon>
        <taxon>Eurotiomycetes</taxon>
        <taxon>Eurotiomycetidae</taxon>
        <taxon>Eurotiales</taxon>
        <taxon>Aspergillaceae</taxon>
        <taxon>Penicillium</taxon>
    </lineage>
</organism>
<dbReference type="GO" id="GO:0005730">
    <property type="term" value="C:nucleolus"/>
    <property type="evidence" value="ECO:0007669"/>
    <property type="project" value="TreeGrafter"/>
</dbReference>
<proteinExistence type="inferred from homology"/>
<keyword evidence="10" id="KW-1133">Transmembrane helix</keyword>
<evidence type="ECO:0000256" key="2">
    <source>
        <dbReference type="ARBA" id="ARBA00022552"/>
    </source>
</evidence>
<comment type="caution">
    <text evidence="12">The sequence shown here is derived from an EMBL/GenBank/DDBJ whole genome shotgun (WGS) entry which is preliminary data.</text>
</comment>
<keyword evidence="2" id="KW-0698">rRNA processing</keyword>
<keyword evidence="10" id="KW-0812">Transmembrane</keyword>
<protein>
    <recommendedName>
        <fullName evidence="11">HRDC domain-containing protein</fullName>
    </recommendedName>
</protein>
<evidence type="ECO:0000259" key="11">
    <source>
        <dbReference type="PROSITE" id="PS50967"/>
    </source>
</evidence>
<dbReference type="GO" id="GO:0071037">
    <property type="term" value="P:nuclear polyadenylation-dependent snRNA catabolic process"/>
    <property type="evidence" value="ECO:0007669"/>
    <property type="project" value="TreeGrafter"/>
</dbReference>
<evidence type="ECO:0000256" key="5">
    <source>
        <dbReference type="ARBA" id="ARBA00022835"/>
    </source>
</evidence>
<dbReference type="InterPro" id="IPR010997">
    <property type="entry name" value="HRDC-like_sf"/>
</dbReference>
<feature type="transmembrane region" description="Helical" evidence="10">
    <location>
        <begin position="407"/>
        <end position="429"/>
    </location>
</feature>
<feature type="region of interest" description="Disordered" evidence="9">
    <location>
        <begin position="1457"/>
        <end position="1497"/>
    </location>
</feature>
<dbReference type="InterPro" id="IPR049559">
    <property type="entry name" value="Rrp6p-like_exo"/>
</dbReference>
<dbReference type="InterPro" id="IPR002562">
    <property type="entry name" value="3'-5'_exonuclease_dom"/>
</dbReference>
<feature type="compositionally biased region" description="Low complexity" evidence="9">
    <location>
        <begin position="1427"/>
        <end position="1437"/>
    </location>
</feature>
<dbReference type="InterPro" id="IPR044876">
    <property type="entry name" value="HRDC_dom_sf"/>
</dbReference>
<dbReference type="InterPro" id="IPR012337">
    <property type="entry name" value="RNaseH-like_sf"/>
</dbReference>
<dbReference type="InterPro" id="IPR012588">
    <property type="entry name" value="Exosome-assoc_fac_Rrp6_N"/>
</dbReference>
<dbReference type="InterPro" id="IPR002121">
    <property type="entry name" value="HRDC_dom"/>
</dbReference>
<dbReference type="CDD" id="cd06147">
    <property type="entry name" value="Rrp6p_like_exo"/>
    <property type="match status" value="1"/>
</dbReference>
<evidence type="ECO:0000256" key="1">
    <source>
        <dbReference type="ARBA" id="ARBA00004123"/>
    </source>
</evidence>
<feature type="region of interest" description="Disordered" evidence="9">
    <location>
        <begin position="1390"/>
        <end position="1443"/>
    </location>
</feature>
<dbReference type="EMBL" id="LJBN01000138">
    <property type="protein sequence ID" value="OOQ86512.1"/>
    <property type="molecule type" value="Genomic_DNA"/>
</dbReference>
<dbReference type="PANTHER" id="PTHR12124:SF47">
    <property type="entry name" value="EXOSOME COMPONENT 10"/>
    <property type="match status" value="1"/>
</dbReference>
<keyword evidence="4" id="KW-0378">Hydrolase</keyword>
<dbReference type="GO" id="GO:0071040">
    <property type="term" value="P:nuclear polyadenylation-dependent antisense transcript catabolic process"/>
    <property type="evidence" value="ECO:0007669"/>
    <property type="project" value="TreeGrafter"/>
</dbReference>
<feature type="transmembrane region" description="Helical" evidence="10">
    <location>
        <begin position="512"/>
        <end position="537"/>
    </location>
</feature>
<dbReference type="FunFam" id="1.10.150.80:FF:000001">
    <property type="entry name" value="Putative exosome component 10"/>
    <property type="match status" value="1"/>
</dbReference>
<feature type="region of interest" description="Disordered" evidence="9">
    <location>
        <begin position="1347"/>
        <end position="1367"/>
    </location>
</feature>
<feature type="transmembrane region" description="Helical" evidence="10">
    <location>
        <begin position="236"/>
        <end position="256"/>
    </location>
</feature>
<dbReference type="Pfam" id="PF00570">
    <property type="entry name" value="HRDC"/>
    <property type="match status" value="1"/>
</dbReference>
<evidence type="ECO:0000256" key="7">
    <source>
        <dbReference type="ARBA" id="ARBA00023242"/>
    </source>
</evidence>
<dbReference type="GO" id="GO:0071036">
    <property type="term" value="P:nuclear polyadenylation-dependent snoRNA catabolic process"/>
    <property type="evidence" value="ECO:0007669"/>
    <property type="project" value="TreeGrafter"/>
</dbReference>
<dbReference type="Gene3D" id="3.30.420.10">
    <property type="entry name" value="Ribonuclease H-like superfamily/Ribonuclease H"/>
    <property type="match status" value="1"/>
</dbReference>
<dbReference type="InterPro" id="IPR007720">
    <property type="entry name" value="PigQ/GPI1"/>
</dbReference>
<name>A0A1S9RLV5_PENBI</name>
<dbReference type="SMART" id="SM00341">
    <property type="entry name" value="HRDC"/>
    <property type="match status" value="1"/>
</dbReference>
<dbReference type="PANTHER" id="PTHR12124">
    <property type="entry name" value="POLYMYOSITIS/SCLERODERMA AUTOANTIGEN-RELATED"/>
    <property type="match status" value="1"/>
</dbReference>
<dbReference type="Gene3D" id="1.10.150.80">
    <property type="entry name" value="HRDC domain"/>
    <property type="match status" value="1"/>
</dbReference>
<dbReference type="GO" id="GO:0071051">
    <property type="term" value="P:poly(A)-dependent snoRNA 3'-end processing"/>
    <property type="evidence" value="ECO:0007669"/>
    <property type="project" value="TreeGrafter"/>
</dbReference>
<feature type="compositionally biased region" description="Basic residues" evidence="9">
    <location>
        <begin position="1414"/>
        <end position="1426"/>
    </location>
</feature>
<keyword evidence="6" id="KW-0269">Exonuclease</keyword>
<dbReference type="PROSITE" id="PS50967">
    <property type="entry name" value="HRDC"/>
    <property type="match status" value="1"/>
</dbReference>
<feature type="transmembrane region" description="Helical" evidence="10">
    <location>
        <begin position="347"/>
        <end position="365"/>
    </location>
</feature>
<keyword evidence="10" id="KW-0472">Membrane</keyword>
<feature type="domain" description="HRDC" evidence="11">
    <location>
        <begin position="1182"/>
        <end position="1262"/>
    </location>
</feature>
<dbReference type="Pfam" id="PF08066">
    <property type="entry name" value="PMC2NT"/>
    <property type="match status" value="1"/>
</dbReference>
<keyword evidence="5" id="KW-0271">Exosome</keyword>
<sequence length="1497" mass="168042">MLMSDGLLRVFWPYDLPRSSSPGVIVGWRNSELDLFVLTVLEDVEPRNVDNALRAGILFRNSPHPIVRIFTLCGRSQMHVLGSTNLLSPPTSFNPSHLYVNTQSTSKVPQIYCPPGTNLSVQVIMYDRPHPTRMEYMSLHPISLALGDKVAALEKFGPVSDKVESEEEREKARGRLLVEKLKFHTVVKHAPSQKEQALPLIINQVNCAYEMAQLMHKNTHLIGIRAKRSMSVGERVVESATTLWGFIVLCLAHVFWQWIWPVITRVFVIGLVCHRSVAEIVLQVLEWRARPDAAALKDISATAQQVDIRLQQFCYWPIQYVKLRQRKDNWESVTTSHPDYIRFYNSLWLVANDVIIGIALGSYIIDNANWVASQINTVLTGWTVEGLQRTISWLMDWPAGLKLNNELAAFLGDLFLWVIENWAACIANLQPYLPHVIYIVGCSSFAGASMPIALFSDLLSILTVHIYSFYIASARIFNWQLTIIISLFHLFRGKKRNVLRNRIDSCDYDLDQLLLGTILFTVLFFLLPTVVVFYLTFASARMLIITMKAGFDTCLAFLNHFPLFALMLRVKDSRRLPGGIRFELRDALTKGSVEAESPAVSYIHLESIPLPLRAMFDQYFQLGHRLRKHYLAPRVIFCLMTGRFVPPIHRRNLYSMQYSMLPARRAGMAEVWSMLTQPKKGGSGSGSSGSVGGMGALGNPLPKVPPNFGQGDVRRRGHRSDSISFDIYNGFLALLVMDSAELAPFHDQVTAALLQVSRTVNQLVSEDLNFHRTSNADFTESLDDQSDRILSLTTALLKAATAGTDVAAPILDTEDSVEDNWRGVVDVIDSLLEKADACLDEFTGVIKKLSPSQEEQAPVVRKTSRFPTTFDYGPSKFPKPQLLFDHKPDNSDLGPFRPLLKNKPHATVSLEKSLKQRQIDGKTAYPHPYETEIRNAQYPKSVYETCPPVDYLSFEGTTATFVDTLDGVKEMLRELKQANEIAIDLEHHDVHSYHGLVSLMQISTRNKDWVVDTLKPWREELQILNEVFADPKILKVLHGSTMDIIWLQRDLGLYVVGMFDTFHAASALGYPKRSLKYLLKKFVDFEADKRYQMADWRVRPLPSGMFDYARSDTHYLLFIYDCLRNALIEASTPEESLIDYVQDRSKNEALQTYERPVYDAEKGQGAGGWYDLLSRNPGGALSKEQFAVFKAIHQWRDEVARVEDEGWQCVFPKHMLFKLAQAMPLDMGTLLRTLSPMTPLTKSRAADLLDTIKEAKAAGATGPEWRDIAPPPKVLRTAMAVDMEDVDFPIAERFETSQFWGDVLQVQEPSAPASYSAVASLEALRLSLPLPPMPTTVSQAREKLGVSANAQPSPAPKAAPTPAPVPEAPKYFTVKDLGAPRKRKVAAVATPDVELSMPDSLAGPSDEPELTEKQRKKLRKEKKKAQKAAQSASQSEADSTPFDYTTADSILNLASAAAPSVQQRKKPFNPYAKALEAPAGARKQQRNDAGKSMTFRK</sequence>
<evidence type="ECO:0000256" key="8">
    <source>
        <dbReference type="ARBA" id="ARBA00043957"/>
    </source>
</evidence>
<dbReference type="SMART" id="SM00474">
    <property type="entry name" value="35EXOc"/>
    <property type="match status" value="1"/>
</dbReference>
<comment type="similarity">
    <text evidence="8">Belongs to the exosome component 10/RRP6 family.</text>
</comment>
<dbReference type="GO" id="GO:0000467">
    <property type="term" value="P:exonucleolytic trimming to generate mature 3'-end of 5.8S rRNA from tricistronic rRNA transcript (SSU-rRNA, 5.8S rRNA, LSU-rRNA)"/>
    <property type="evidence" value="ECO:0007669"/>
    <property type="project" value="InterPro"/>
</dbReference>
<dbReference type="GO" id="GO:0000176">
    <property type="term" value="C:nuclear exosome (RNase complex)"/>
    <property type="evidence" value="ECO:0007669"/>
    <property type="project" value="InterPro"/>
</dbReference>
<evidence type="ECO:0000313" key="12">
    <source>
        <dbReference type="EMBL" id="OOQ86512.1"/>
    </source>
</evidence>
<feature type="transmembrane region" description="Helical" evidence="10">
    <location>
        <begin position="467"/>
        <end position="491"/>
    </location>
</feature>
<dbReference type="GO" id="GO:0071039">
    <property type="term" value="P:nuclear polyadenylation-dependent CUT catabolic process"/>
    <property type="evidence" value="ECO:0007669"/>
    <property type="project" value="TreeGrafter"/>
</dbReference>
<feature type="compositionally biased region" description="Pro residues" evidence="9">
    <location>
        <begin position="1353"/>
        <end position="1367"/>
    </location>
</feature>
<gene>
    <name evidence="12" type="ORF">PEBR_21062</name>
</gene>
<dbReference type="Pfam" id="PF05024">
    <property type="entry name" value="Gpi1"/>
    <property type="match status" value="1"/>
</dbReference>
<dbReference type="GO" id="GO:0071038">
    <property type="term" value="P:TRAMP-dependent tRNA surveillance pathway"/>
    <property type="evidence" value="ECO:0007669"/>
    <property type="project" value="TreeGrafter"/>
</dbReference>
<evidence type="ECO:0000256" key="3">
    <source>
        <dbReference type="ARBA" id="ARBA00022722"/>
    </source>
</evidence>
<dbReference type="Pfam" id="PF01612">
    <property type="entry name" value="DNA_pol_A_exo1"/>
    <property type="match status" value="1"/>
</dbReference>
<dbReference type="GO" id="GO:0016020">
    <property type="term" value="C:membrane"/>
    <property type="evidence" value="ECO:0007669"/>
    <property type="project" value="InterPro"/>
</dbReference>
<dbReference type="SUPFAM" id="SSF47819">
    <property type="entry name" value="HRDC-like"/>
    <property type="match status" value="1"/>
</dbReference>
<dbReference type="GO" id="GO:0071044">
    <property type="term" value="P:histone mRNA catabolic process"/>
    <property type="evidence" value="ECO:0007669"/>
    <property type="project" value="TreeGrafter"/>
</dbReference>
<dbReference type="Proteomes" id="UP000190744">
    <property type="component" value="Unassembled WGS sequence"/>
</dbReference>
<accession>A0A1S9RLV5</accession>
<keyword evidence="7" id="KW-0539">Nucleus</keyword>
<feature type="transmembrane region" description="Helical" evidence="10">
    <location>
        <begin position="436"/>
        <end position="455"/>
    </location>
</feature>
<evidence type="ECO:0000256" key="4">
    <source>
        <dbReference type="ARBA" id="ARBA00022801"/>
    </source>
</evidence>
<dbReference type="GO" id="GO:0000175">
    <property type="term" value="F:3'-5'-RNA exonuclease activity"/>
    <property type="evidence" value="ECO:0007669"/>
    <property type="project" value="InterPro"/>
</dbReference>
<dbReference type="InterPro" id="IPR045092">
    <property type="entry name" value="Rrp6-like"/>
</dbReference>
<dbReference type="FunFam" id="3.30.420.10:FF:000059">
    <property type="entry name" value="Exosome complex exonuclease Rrp6"/>
    <property type="match status" value="1"/>
</dbReference>
<dbReference type="GO" id="GO:0000166">
    <property type="term" value="F:nucleotide binding"/>
    <property type="evidence" value="ECO:0007669"/>
    <property type="project" value="InterPro"/>
</dbReference>
<reference evidence="13" key="1">
    <citation type="submission" date="2015-09" db="EMBL/GenBank/DDBJ databases">
        <authorList>
            <person name="Fill T.P."/>
            <person name="Baretta J.F."/>
            <person name="de Almeida L.G."/>
            <person name="Rocha M."/>
            <person name="de Souza D.H."/>
            <person name="Malavazi I."/>
            <person name="Cerdeira L.T."/>
            <person name="Hong H."/>
            <person name="Samborskyy M."/>
            <person name="de Vasconcelos A.T."/>
            <person name="Leadlay P."/>
            <person name="Rodrigues-Filho E."/>
        </authorList>
    </citation>
    <scope>NUCLEOTIDE SEQUENCE [LARGE SCALE GENOMIC DNA]</scope>
    <source>
        <strain evidence="13">LaBioMMi 136</strain>
    </source>
</reference>
<evidence type="ECO:0000313" key="13">
    <source>
        <dbReference type="Proteomes" id="UP000190744"/>
    </source>
</evidence>
<keyword evidence="3" id="KW-0540">Nuclease</keyword>
<dbReference type="InterPro" id="IPR036397">
    <property type="entry name" value="RNaseH_sf"/>
</dbReference>
<dbReference type="GO" id="GO:0006506">
    <property type="term" value="P:GPI anchor biosynthetic process"/>
    <property type="evidence" value="ECO:0007669"/>
    <property type="project" value="InterPro"/>
</dbReference>
<comment type="subcellular location">
    <subcellularLocation>
        <location evidence="1">Nucleus</location>
    </subcellularLocation>
</comment>
<evidence type="ECO:0000256" key="6">
    <source>
        <dbReference type="ARBA" id="ARBA00022839"/>
    </source>
</evidence>
<evidence type="ECO:0000256" key="9">
    <source>
        <dbReference type="SAM" id="MobiDB-lite"/>
    </source>
</evidence>
<dbReference type="GO" id="GO:0071035">
    <property type="term" value="P:nuclear polyadenylation-dependent rRNA catabolic process"/>
    <property type="evidence" value="ECO:0007669"/>
    <property type="project" value="TreeGrafter"/>
</dbReference>
<dbReference type="GO" id="GO:0003727">
    <property type="term" value="F:single-stranded RNA binding"/>
    <property type="evidence" value="ECO:0007669"/>
    <property type="project" value="TreeGrafter"/>
</dbReference>